<gene>
    <name evidence="10" type="primary">LOC118410447</name>
</gene>
<keyword evidence="5" id="KW-0963">Cytoplasm</keyword>
<dbReference type="PANTHER" id="PTHR10259">
    <property type="entry name" value="THIOPURINE S-METHYLTRANSFERASE"/>
    <property type="match status" value="1"/>
</dbReference>
<dbReference type="Gene3D" id="3.40.50.150">
    <property type="entry name" value="Vaccinia Virus protein VP39"/>
    <property type="match status" value="2"/>
</dbReference>
<dbReference type="AlphaFoldDB" id="A0A9J7MHW4"/>
<keyword evidence="9" id="KW-1185">Reference proteome</keyword>
<evidence type="ECO:0000256" key="2">
    <source>
        <dbReference type="ARBA" id="ARBA00004496"/>
    </source>
</evidence>
<dbReference type="PANTHER" id="PTHR10259:SF11">
    <property type="entry name" value="THIOPURINE S-METHYLTRANSFERASE"/>
    <property type="match status" value="1"/>
</dbReference>
<dbReference type="InterPro" id="IPR025835">
    <property type="entry name" value="Thiopurine_S-MeTrfase"/>
</dbReference>
<dbReference type="EC" id="2.1.1.67" evidence="4"/>
<evidence type="ECO:0000256" key="7">
    <source>
        <dbReference type="ARBA" id="ARBA00022679"/>
    </source>
</evidence>
<evidence type="ECO:0000256" key="6">
    <source>
        <dbReference type="ARBA" id="ARBA00022603"/>
    </source>
</evidence>
<dbReference type="GO" id="GO:0008119">
    <property type="term" value="F:thiopurine S-methyltransferase activity"/>
    <property type="evidence" value="ECO:0000318"/>
    <property type="project" value="GO_Central"/>
</dbReference>
<comment type="catalytic activity">
    <reaction evidence="1">
        <text>S-adenosyl-L-methionine + a thiopurine = S-adenosyl-L-homocysteine + a thiopurine S-methylether.</text>
        <dbReference type="EC" id="2.1.1.67"/>
    </reaction>
</comment>
<proteinExistence type="inferred from homology"/>
<dbReference type="SUPFAM" id="SSF53335">
    <property type="entry name" value="S-adenosyl-L-methionine-dependent methyltransferases"/>
    <property type="match status" value="1"/>
</dbReference>
<protein>
    <recommendedName>
        <fullName evidence="4">thiopurine S-methyltransferase</fullName>
        <ecNumber evidence="4">2.1.1.67</ecNumber>
    </recommendedName>
</protein>
<dbReference type="OrthoDB" id="276151at2759"/>
<keyword evidence="6" id="KW-0489">Methyltransferase</keyword>
<dbReference type="Pfam" id="PF05724">
    <property type="entry name" value="TPMT"/>
    <property type="match status" value="2"/>
</dbReference>
<dbReference type="OMA" id="EYDQSKH"/>
<dbReference type="FunFam" id="3.40.50.150:FF:000101">
    <property type="entry name" value="Thiopurine S-methyltransferase"/>
    <property type="match status" value="1"/>
</dbReference>
<dbReference type="KEGG" id="bfo:118410447"/>
<dbReference type="RefSeq" id="XP_035668071.1">
    <property type="nucleotide sequence ID" value="XM_035812178.1"/>
</dbReference>
<dbReference type="PROSITE" id="PS51585">
    <property type="entry name" value="SAM_MT_TPMT"/>
    <property type="match status" value="2"/>
</dbReference>
<comment type="similarity">
    <text evidence="3">Belongs to the class I-like SAM-binding methyltransferase superfamily. TPMT family.</text>
</comment>
<evidence type="ECO:0000256" key="5">
    <source>
        <dbReference type="ARBA" id="ARBA00022490"/>
    </source>
</evidence>
<accession>A0A9J7MHW4</accession>
<evidence type="ECO:0000256" key="8">
    <source>
        <dbReference type="ARBA" id="ARBA00022691"/>
    </source>
</evidence>
<sequence>MKLSGCYLLNTLEYDQSKHAPPPHSIPPSSVQDIYGGNFDVRHLETADGLTERHKKGWGLSSLHEHYYLITPKLPEGKVVNKYGEVEKLALTPEDWQVRWGKGHTGFHKSAVNSSLQKYVGELTGGRSEVRVLVPLCGKSLDMIWLVNQGHTVVGVEFAEQPVKELFQENDMTPIVSDVPGLPNGKLYQGGKLSVYCCDFFHFTSAVAGQFDAVWDRASLIAINISDRERYAASITSFLKPDGHYLLETVEYDQNKMNGPPYSTSAQVVEQLYGAKWNIQQLETGDGMTDNARKWGLQWMTKNVHLLSLKP</sequence>
<comment type="subcellular location">
    <subcellularLocation>
        <location evidence="2">Cytoplasm</location>
    </subcellularLocation>
</comment>
<evidence type="ECO:0000256" key="1">
    <source>
        <dbReference type="ARBA" id="ARBA00000903"/>
    </source>
</evidence>
<name>A0A9J7MHW4_BRAFL</name>
<reference evidence="10" key="1">
    <citation type="journal article" date="2016" name="Genome Biol. Evol.">
        <title>Conserved non-coding elements in the most distant genera of cephalochordates: the Goldilocks principle.</title>
        <authorList>
            <person name="Yue J.X."/>
            <person name="Kozmikova I."/>
            <person name="Ono H."/>
            <person name="Nossa C.W."/>
            <person name="Kozmik Z."/>
            <person name="Putnam N.H."/>
            <person name="Yu J.K."/>
            <person name="Holland L.Z."/>
        </authorList>
    </citation>
    <scope>NUCLEOTIDE SEQUENCE</scope>
</reference>
<keyword evidence="7" id="KW-0808">Transferase</keyword>
<dbReference type="HAMAP" id="MF_00812">
    <property type="entry name" value="Thiopur_methtran"/>
    <property type="match status" value="1"/>
</dbReference>
<evidence type="ECO:0000256" key="4">
    <source>
        <dbReference type="ARBA" id="ARBA00011905"/>
    </source>
</evidence>
<evidence type="ECO:0000256" key="3">
    <source>
        <dbReference type="ARBA" id="ARBA00008145"/>
    </source>
</evidence>
<dbReference type="GO" id="GO:0032259">
    <property type="term" value="P:methylation"/>
    <property type="evidence" value="ECO:0007669"/>
    <property type="project" value="UniProtKB-KW"/>
</dbReference>
<dbReference type="InterPro" id="IPR029063">
    <property type="entry name" value="SAM-dependent_MTases_sf"/>
</dbReference>
<dbReference type="InterPro" id="IPR008854">
    <property type="entry name" value="TPMT"/>
</dbReference>
<organism evidence="9 10">
    <name type="scientific">Branchiostoma floridae</name>
    <name type="common">Florida lancelet</name>
    <name type="synonym">Amphioxus</name>
    <dbReference type="NCBI Taxonomy" id="7739"/>
    <lineage>
        <taxon>Eukaryota</taxon>
        <taxon>Metazoa</taxon>
        <taxon>Chordata</taxon>
        <taxon>Cephalochordata</taxon>
        <taxon>Leptocardii</taxon>
        <taxon>Amphioxiformes</taxon>
        <taxon>Branchiostomatidae</taxon>
        <taxon>Branchiostoma</taxon>
    </lineage>
</organism>
<reference evidence="9" key="2">
    <citation type="journal article" date="2020" name="Nat. Ecol. Evol.">
        <title>Deeply conserved synteny resolves early events in vertebrate evolution.</title>
        <authorList>
            <person name="Simakov O."/>
            <person name="Marletaz F."/>
            <person name="Yue J.X."/>
            <person name="O'Connell B."/>
            <person name="Jenkins J."/>
            <person name="Brandt A."/>
            <person name="Calef R."/>
            <person name="Tung C.H."/>
            <person name="Huang T.K."/>
            <person name="Schmutz J."/>
            <person name="Satoh N."/>
            <person name="Yu J.K."/>
            <person name="Putnam N.H."/>
            <person name="Green R.E."/>
            <person name="Rokhsar D.S."/>
        </authorList>
    </citation>
    <scope>NUCLEOTIDE SEQUENCE [LARGE SCALE GENOMIC DNA]</scope>
    <source>
        <strain evidence="9">S238N-H82</strain>
    </source>
</reference>
<keyword evidence="8" id="KW-0949">S-adenosyl-L-methionine</keyword>
<dbReference type="GeneID" id="118410447"/>
<evidence type="ECO:0000313" key="10">
    <source>
        <dbReference type="RefSeq" id="XP_035668071.1"/>
    </source>
</evidence>
<evidence type="ECO:0000313" key="9">
    <source>
        <dbReference type="Proteomes" id="UP000001554"/>
    </source>
</evidence>
<dbReference type="Proteomes" id="UP000001554">
    <property type="component" value="Chromosome 2"/>
</dbReference>
<dbReference type="GO" id="GO:0005737">
    <property type="term" value="C:cytoplasm"/>
    <property type="evidence" value="ECO:0007669"/>
    <property type="project" value="UniProtKB-SubCell"/>
</dbReference>
<reference evidence="10" key="3">
    <citation type="submission" date="2025-08" db="UniProtKB">
        <authorList>
            <consortium name="RefSeq"/>
        </authorList>
    </citation>
    <scope>IDENTIFICATION</scope>
</reference>